<dbReference type="InterPro" id="IPR011784">
    <property type="entry name" value="SO4_adenylTrfase_ssu"/>
</dbReference>
<evidence type="ECO:0000256" key="4">
    <source>
        <dbReference type="ARBA" id="ARBA00022679"/>
    </source>
</evidence>
<dbReference type="InterPro" id="IPR002500">
    <property type="entry name" value="PAPS_reduct_dom"/>
</dbReference>
<accession>A0A160JE57</accession>
<dbReference type="PIRSF" id="PIRSF002936">
    <property type="entry name" value="CysDAde_trans"/>
    <property type="match status" value="1"/>
</dbReference>
<dbReference type="InterPro" id="IPR050128">
    <property type="entry name" value="Sulfate_adenylyltrnsfr_sub2"/>
</dbReference>
<dbReference type="Gene3D" id="3.40.50.620">
    <property type="entry name" value="HUPs"/>
    <property type="match status" value="1"/>
</dbReference>
<dbReference type="SUPFAM" id="SSF52402">
    <property type="entry name" value="Adenine nucleotide alpha hydrolases-like"/>
    <property type="match status" value="1"/>
</dbReference>
<evidence type="ECO:0000256" key="10">
    <source>
        <dbReference type="ARBA" id="ARBA00049370"/>
    </source>
</evidence>
<evidence type="ECO:0000256" key="8">
    <source>
        <dbReference type="ARBA" id="ARBA00030256"/>
    </source>
</evidence>
<dbReference type="Proteomes" id="UP000077405">
    <property type="component" value="Chromosome"/>
</dbReference>
<organism evidence="12 13">
    <name type="scientific">Azospirillum humicireducens</name>
    <dbReference type="NCBI Taxonomy" id="1226968"/>
    <lineage>
        <taxon>Bacteria</taxon>
        <taxon>Pseudomonadati</taxon>
        <taxon>Pseudomonadota</taxon>
        <taxon>Alphaproteobacteria</taxon>
        <taxon>Rhodospirillales</taxon>
        <taxon>Azospirillaceae</taxon>
        <taxon>Azospirillum</taxon>
    </lineage>
</organism>
<evidence type="ECO:0000256" key="7">
    <source>
        <dbReference type="ARBA" id="ARBA00022840"/>
    </source>
</evidence>
<keyword evidence="6" id="KW-0547">Nucleotide-binding</keyword>
<dbReference type="PANTHER" id="PTHR43196">
    <property type="entry name" value="SULFATE ADENYLYLTRANSFERASE SUBUNIT 2"/>
    <property type="match status" value="1"/>
</dbReference>
<keyword evidence="4 12" id="KW-0808">Transferase</keyword>
<evidence type="ECO:0000256" key="2">
    <source>
        <dbReference type="ARBA" id="ARBA00012391"/>
    </source>
</evidence>
<gene>
    <name evidence="12" type="ORF">A6A40_03170</name>
</gene>
<feature type="domain" description="Phosphoadenosine phosphosulphate reductase" evidence="11">
    <location>
        <begin position="38"/>
        <end position="229"/>
    </location>
</feature>
<dbReference type="PANTHER" id="PTHR43196:SF1">
    <property type="entry name" value="SULFATE ADENYLYLTRANSFERASE SUBUNIT 2"/>
    <property type="match status" value="1"/>
</dbReference>
<evidence type="ECO:0000256" key="9">
    <source>
        <dbReference type="ARBA" id="ARBA00031812"/>
    </source>
</evidence>
<evidence type="ECO:0000256" key="6">
    <source>
        <dbReference type="ARBA" id="ARBA00022741"/>
    </source>
</evidence>
<dbReference type="Pfam" id="PF01507">
    <property type="entry name" value="PAPS_reduct"/>
    <property type="match status" value="1"/>
</dbReference>
<keyword evidence="5 12" id="KW-0548">Nucleotidyltransferase</keyword>
<dbReference type="GO" id="GO:0005524">
    <property type="term" value="F:ATP binding"/>
    <property type="evidence" value="ECO:0007669"/>
    <property type="project" value="UniProtKB-KW"/>
</dbReference>
<dbReference type="EMBL" id="CP015285">
    <property type="protein sequence ID" value="ANC90986.2"/>
    <property type="molecule type" value="Genomic_DNA"/>
</dbReference>
<sequence>MRHTHHHDWNRPMSADLDQLENQSIYILREAYNRIDKLAMLWSIGKDSNALLWLCRKAFFGRIPFPVVQLDTAMELPEVYEFRDRITKEWDLDLKVEQCPPEEEMDQTLPPLTRAAARKTEGLKNLLRDHAYQGVMVGIRRDEQATRAKERVFSPRSLEGDWDVKDQPAEFWDHYKTRFPEGVHVRIHPLLAWTELDIWRYSQREGIPIVPLYFARDGKRYRSLGEKNITFPVDSTASTIDEIIAELQVTRIPERAGRAMDNESEDSFERLRSVGYM</sequence>
<evidence type="ECO:0000256" key="5">
    <source>
        <dbReference type="ARBA" id="ARBA00022695"/>
    </source>
</evidence>
<evidence type="ECO:0000256" key="1">
    <source>
        <dbReference type="ARBA" id="ARBA00008885"/>
    </source>
</evidence>
<reference evidence="12 13" key="1">
    <citation type="journal article" date="2013" name="Int. J. Syst. Evol. Microbiol.">
        <title>Azospirillum humicireducens sp. nov., a nitrogen-fixing bacterium isolated from a microbial fuel cell.</title>
        <authorList>
            <person name="Zhou S."/>
            <person name="Han L."/>
            <person name="Wang Y."/>
            <person name="Yang G."/>
            <person name="Zhuang L."/>
            <person name="Hu P."/>
        </authorList>
    </citation>
    <scope>NUCLEOTIDE SEQUENCE [LARGE SCALE GENOMIC DNA]</scope>
    <source>
        <strain evidence="12 13">SgZ-5</strain>
    </source>
</reference>
<dbReference type="GO" id="GO:0000103">
    <property type="term" value="P:sulfate assimilation"/>
    <property type="evidence" value="ECO:0007669"/>
    <property type="project" value="InterPro"/>
</dbReference>
<comment type="similarity">
    <text evidence="1">Belongs to the PAPS reductase family. CysD subfamily.</text>
</comment>
<evidence type="ECO:0000313" key="12">
    <source>
        <dbReference type="EMBL" id="ANC90986.2"/>
    </source>
</evidence>
<evidence type="ECO:0000313" key="13">
    <source>
        <dbReference type="Proteomes" id="UP000077405"/>
    </source>
</evidence>
<keyword evidence="13" id="KW-1185">Reference proteome</keyword>
<dbReference type="InterPro" id="IPR014729">
    <property type="entry name" value="Rossmann-like_a/b/a_fold"/>
</dbReference>
<dbReference type="NCBIfam" id="NF003587">
    <property type="entry name" value="PRK05253.1"/>
    <property type="match status" value="1"/>
</dbReference>
<dbReference type="KEGG" id="ahu:A6A40_03170"/>
<proteinExistence type="inferred from homology"/>
<dbReference type="EC" id="2.7.7.4" evidence="2"/>
<protein>
    <recommendedName>
        <fullName evidence="3">Sulfate adenylyltransferase subunit 2</fullName>
        <ecNumber evidence="2">2.7.7.4</ecNumber>
    </recommendedName>
    <alternativeName>
        <fullName evidence="8">ATP-sulfurylase small subunit</fullName>
    </alternativeName>
    <alternativeName>
        <fullName evidence="9">Sulfate adenylate transferase</fullName>
    </alternativeName>
</protein>
<comment type="catalytic activity">
    <reaction evidence="10">
        <text>sulfate + ATP + H(+) = adenosine 5'-phosphosulfate + diphosphate</text>
        <dbReference type="Rhea" id="RHEA:18133"/>
        <dbReference type="ChEBI" id="CHEBI:15378"/>
        <dbReference type="ChEBI" id="CHEBI:16189"/>
        <dbReference type="ChEBI" id="CHEBI:30616"/>
        <dbReference type="ChEBI" id="CHEBI:33019"/>
        <dbReference type="ChEBI" id="CHEBI:58243"/>
        <dbReference type="EC" id="2.7.7.4"/>
    </reaction>
</comment>
<name>A0A160JE57_9PROT</name>
<dbReference type="OrthoDB" id="9772604at2"/>
<dbReference type="GO" id="GO:0004781">
    <property type="term" value="F:sulfate adenylyltransferase (ATP) activity"/>
    <property type="evidence" value="ECO:0007669"/>
    <property type="project" value="UniProtKB-EC"/>
</dbReference>
<dbReference type="AlphaFoldDB" id="A0A160JE57"/>
<dbReference type="STRING" id="1226968.A6A40_03170"/>
<evidence type="ECO:0000259" key="11">
    <source>
        <dbReference type="Pfam" id="PF01507"/>
    </source>
</evidence>
<keyword evidence="7" id="KW-0067">ATP-binding</keyword>
<evidence type="ECO:0000256" key="3">
    <source>
        <dbReference type="ARBA" id="ARBA00022004"/>
    </source>
</evidence>